<dbReference type="OrthoDB" id="1550941at2"/>
<keyword evidence="3" id="KW-1185">Reference proteome</keyword>
<protein>
    <submittedName>
        <fullName evidence="2">Uncharacterized protein</fullName>
    </submittedName>
</protein>
<feature type="transmembrane region" description="Helical" evidence="1">
    <location>
        <begin position="6"/>
        <end position="31"/>
    </location>
</feature>
<proteinExistence type="predicted"/>
<accession>A0A512IJ41</accession>
<evidence type="ECO:0000313" key="3">
    <source>
        <dbReference type="Proteomes" id="UP000321258"/>
    </source>
</evidence>
<dbReference type="EMBL" id="BJZT01000002">
    <property type="protein sequence ID" value="GEO97721.1"/>
    <property type="molecule type" value="Genomic_DNA"/>
</dbReference>
<comment type="caution">
    <text evidence="2">The sequence shown here is derived from an EMBL/GenBank/DDBJ whole genome shotgun (WGS) entry which is preliminary data.</text>
</comment>
<gene>
    <name evidence="2" type="ORF">MHA02_01090</name>
</gene>
<keyword evidence="1" id="KW-0472">Membrane</keyword>
<evidence type="ECO:0000313" key="2">
    <source>
        <dbReference type="EMBL" id="GEO97721.1"/>
    </source>
</evidence>
<name>A0A512IJ41_9HYPH</name>
<dbReference type="AlphaFoldDB" id="A0A512IJ41"/>
<sequence length="149" mass="16817">MLQAHYIVPIISAVLGLVGAIFGVLLAHRFTSERDRSQKRREILLKNLLEIWKDLEIGSRDELDICDKKSNLENGISMLQIFGSLKQIEKTNIFVNEMASANFADTTPIMVELRNEIRSQLGLEQIDGPINWLRIKLIGNSKSRPVSAS</sequence>
<dbReference type="Proteomes" id="UP000321258">
    <property type="component" value="Unassembled WGS sequence"/>
</dbReference>
<organism evidence="2 3">
    <name type="scientific">Methylobacterium haplocladii</name>
    <dbReference type="NCBI Taxonomy" id="1176176"/>
    <lineage>
        <taxon>Bacteria</taxon>
        <taxon>Pseudomonadati</taxon>
        <taxon>Pseudomonadota</taxon>
        <taxon>Alphaproteobacteria</taxon>
        <taxon>Hyphomicrobiales</taxon>
        <taxon>Methylobacteriaceae</taxon>
        <taxon>Methylobacterium</taxon>
    </lineage>
</organism>
<keyword evidence="1" id="KW-1133">Transmembrane helix</keyword>
<evidence type="ECO:0000256" key="1">
    <source>
        <dbReference type="SAM" id="Phobius"/>
    </source>
</evidence>
<dbReference type="RefSeq" id="WP_147076029.1">
    <property type="nucleotide sequence ID" value="NZ_BJZT01000002.1"/>
</dbReference>
<keyword evidence="1" id="KW-0812">Transmembrane</keyword>
<reference evidence="2 3" key="1">
    <citation type="submission" date="2019-07" db="EMBL/GenBank/DDBJ databases">
        <title>Whole genome shotgun sequence of Methylobacterium haplocladii NBRC 107714.</title>
        <authorList>
            <person name="Hosoyama A."/>
            <person name="Uohara A."/>
            <person name="Ohji S."/>
            <person name="Ichikawa N."/>
        </authorList>
    </citation>
    <scope>NUCLEOTIDE SEQUENCE [LARGE SCALE GENOMIC DNA]</scope>
    <source>
        <strain evidence="2 3">NBRC 107714</strain>
    </source>
</reference>